<comment type="subcellular location">
    <subcellularLocation>
        <location evidence="1">Nucleus</location>
    </subcellularLocation>
</comment>
<dbReference type="PANTHER" id="PTHR12628:SF10">
    <property type="entry name" value="HOMEOBOX DOMAIN-CONTAINING PROTEIN"/>
    <property type="match status" value="1"/>
</dbReference>
<dbReference type="SUPFAM" id="SSF57903">
    <property type="entry name" value="FYVE/PHD zinc finger"/>
    <property type="match status" value="1"/>
</dbReference>
<keyword evidence="3 6" id="KW-0863">Zinc-finger</keyword>
<feature type="domain" description="PHD-type" evidence="8">
    <location>
        <begin position="232"/>
        <end position="288"/>
    </location>
</feature>
<evidence type="ECO:0000256" key="2">
    <source>
        <dbReference type="ARBA" id="ARBA00022723"/>
    </source>
</evidence>
<dbReference type="Pfam" id="PF00628">
    <property type="entry name" value="PHD"/>
    <property type="match status" value="1"/>
</dbReference>
<evidence type="ECO:0000256" key="5">
    <source>
        <dbReference type="ARBA" id="ARBA00023242"/>
    </source>
</evidence>
<feature type="compositionally biased region" description="Low complexity" evidence="7">
    <location>
        <begin position="26"/>
        <end position="45"/>
    </location>
</feature>
<feature type="region of interest" description="Disordered" evidence="7">
    <location>
        <begin position="74"/>
        <end position="100"/>
    </location>
</feature>
<evidence type="ECO:0000313" key="10">
    <source>
        <dbReference type="Proteomes" id="UP001583177"/>
    </source>
</evidence>
<evidence type="ECO:0000256" key="7">
    <source>
        <dbReference type="SAM" id="MobiDB-lite"/>
    </source>
</evidence>
<organism evidence="9 10">
    <name type="scientific">Diaporthe australafricana</name>
    <dbReference type="NCBI Taxonomy" id="127596"/>
    <lineage>
        <taxon>Eukaryota</taxon>
        <taxon>Fungi</taxon>
        <taxon>Dikarya</taxon>
        <taxon>Ascomycota</taxon>
        <taxon>Pezizomycotina</taxon>
        <taxon>Sordariomycetes</taxon>
        <taxon>Sordariomycetidae</taxon>
        <taxon>Diaporthales</taxon>
        <taxon>Diaporthaceae</taxon>
        <taxon>Diaporthe</taxon>
    </lineage>
</organism>
<evidence type="ECO:0000256" key="1">
    <source>
        <dbReference type="ARBA" id="ARBA00004123"/>
    </source>
</evidence>
<dbReference type="InterPro" id="IPR011011">
    <property type="entry name" value="Znf_FYVE_PHD"/>
</dbReference>
<sequence length="487" mass="52270">MADPNLTTGAPAPAETDDDGKNTTPAAHVSAAANASPALASRSSSPYVSDASKKFSYPYTPQFSPATQMILKRMRGESGGLNSGLASATAPDAPKPNFPRPIYESVRERIVASMTNSSAMSLPASSSSPNNTTASTLRLPVKQALTASYGMPSVTGSLKRKRGLGDGNTSDASSPAEGSDYGEGIKKAKPKPGATPQITQSGRRILKPDTYDPAAEDNAKKNARLGKRTTEQALCKKCTRMHSPATNQMVFCDGCNDPWHQRCHDPWIEDEIIKDQSLKWFCVICQAKRERLQPKKKVEQPRFGSWAGRPASQKRAYLSALSPEDLVNLVIHATELHPDLPVFPVESTSTPKKSLAGGTPRSMFAGILTGGFFQRAESNPTGTVNFIRKIPANAKKSTLAKARSGTGSLQSKTAAQANALAAGHQVYDEEESSLTRLWPRPGKGMYSRLPPEADDDRGLTDDNDHAAFSVIVFNEKGKKIEENGVKV</sequence>
<evidence type="ECO:0000313" key="9">
    <source>
        <dbReference type="EMBL" id="KAL1856513.1"/>
    </source>
</evidence>
<keyword evidence="2" id="KW-0479">Metal-binding</keyword>
<dbReference type="CDD" id="cd15502">
    <property type="entry name" value="PHD_Phf1p_Phf2p_like"/>
    <property type="match status" value="1"/>
</dbReference>
<reference evidence="9 10" key="1">
    <citation type="journal article" date="2024" name="IMA Fungus">
        <title>IMA Genome - F19 : A genome assembly and annotation guide to empower mycologists, including annotated draft genome sequences of Ceratocystis pirilliformis, Diaporthe australafricana, Fusarium ophioides, Paecilomyces lecythidis, and Sporothrix stenoceras.</title>
        <authorList>
            <person name="Aylward J."/>
            <person name="Wilson A.M."/>
            <person name="Visagie C.M."/>
            <person name="Spraker J."/>
            <person name="Barnes I."/>
            <person name="Buitendag C."/>
            <person name="Ceriani C."/>
            <person name="Del Mar Angel L."/>
            <person name="du Plessis D."/>
            <person name="Fuchs T."/>
            <person name="Gasser K."/>
            <person name="Kramer D."/>
            <person name="Li W."/>
            <person name="Munsamy K."/>
            <person name="Piso A."/>
            <person name="Price J.L."/>
            <person name="Sonnekus B."/>
            <person name="Thomas C."/>
            <person name="van der Nest A."/>
            <person name="van Dijk A."/>
            <person name="van Heerden A."/>
            <person name="van Vuuren N."/>
            <person name="Yilmaz N."/>
            <person name="Duong T.A."/>
            <person name="van der Merwe N.A."/>
            <person name="Wingfield M.J."/>
            <person name="Wingfield B.D."/>
        </authorList>
    </citation>
    <scope>NUCLEOTIDE SEQUENCE [LARGE SCALE GENOMIC DNA]</scope>
    <source>
        <strain evidence="9 10">CMW 18300</strain>
    </source>
</reference>
<feature type="region of interest" description="Disordered" evidence="7">
    <location>
        <begin position="116"/>
        <end position="138"/>
    </location>
</feature>
<accession>A0ABR3W9J9</accession>
<feature type="compositionally biased region" description="Low complexity" evidence="7">
    <location>
        <begin position="116"/>
        <end position="137"/>
    </location>
</feature>
<protein>
    <recommendedName>
        <fullName evidence="8">PHD-type domain-containing protein</fullName>
    </recommendedName>
</protein>
<dbReference type="InterPro" id="IPR019787">
    <property type="entry name" value="Znf_PHD-finger"/>
</dbReference>
<dbReference type="InterPro" id="IPR013083">
    <property type="entry name" value="Znf_RING/FYVE/PHD"/>
</dbReference>
<evidence type="ECO:0000256" key="3">
    <source>
        <dbReference type="ARBA" id="ARBA00022771"/>
    </source>
</evidence>
<keyword evidence="4" id="KW-0862">Zinc</keyword>
<comment type="caution">
    <text evidence="9">The sequence shown here is derived from an EMBL/GenBank/DDBJ whole genome shotgun (WGS) entry which is preliminary data.</text>
</comment>
<dbReference type="PROSITE" id="PS50016">
    <property type="entry name" value="ZF_PHD_2"/>
    <property type="match status" value="1"/>
</dbReference>
<evidence type="ECO:0000259" key="8">
    <source>
        <dbReference type="PROSITE" id="PS50016"/>
    </source>
</evidence>
<dbReference type="Gene3D" id="3.30.40.10">
    <property type="entry name" value="Zinc/RING finger domain, C3HC4 (zinc finger)"/>
    <property type="match status" value="1"/>
</dbReference>
<dbReference type="EMBL" id="JAWRVE010000120">
    <property type="protein sequence ID" value="KAL1856513.1"/>
    <property type="molecule type" value="Genomic_DNA"/>
</dbReference>
<evidence type="ECO:0000256" key="4">
    <source>
        <dbReference type="ARBA" id="ARBA00022833"/>
    </source>
</evidence>
<keyword evidence="5" id="KW-0539">Nucleus</keyword>
<gene>
    <name evidence="9" type="ORF">Daus18300_010670</name>
</gene>
<feature type="region of interest" description="Disordered" evidence="7">
    <location>
        <begin position="152"/>
        <end position="199"/>
    </location>
</feature>
<evidence type="ECO:0000256" key="6">
    <source>
        <dbReference type="PROSITE-ProRule" id="PRU00146"/>
    </source>
</evidence>
<keyword evidence="10" id="KW-1185">Reference proteome</keyword>
<dbReference type="PANTHER" id="PTHR12628">
    <property type="entry name" value="POLYCOMB-LIKE TRANSCRIPTION FACTOR"/>
    <property type="match status" value="1"/>
</dbReference>
<dbReference type="InterPro" id="IPR001965">
    <property type="entry name" value="Znf_PHD"/>
</dbReference>
<dbReference type="Proteomes" id="UP001583177">
    <property type="component" value="Unassembled WGS sequence"/>
</dbReference>
<dbReference type="SMART" id="SM00249">
    <property type="entry name" value="PHD"/>
    <property type="match status" value="1"/>
</dbReference>
<feature type="region of interest" description="Disordered" evidence="7">
    <location>
        <begin position="1"/>
        <end position="59"/>
    </location>
</feature>
<name>A0ABR3W9J9_9PEZI</name>
<proteinExistence type="predicted"/>
<feature type="region of interest" description="Disordered" evidence="7">
    <location>
        <begin position="423"/>
        <end position="461"/>
    </location>
</feature>